<evidence type="ECO:0000313" key="8">
    <source>
        <dbReference type="EMBL" id="PSN09023.1"/>
    </source>
</evidence>
<gene>
    <name evidence="8" type="ORF">C7G83_06695</name>
</gene>
<reference evidence="8 9" key="1">
    <citation type="submission" date="2018-03" db="EMBL/GenBank/DDBJ databases">
        <title>Draft genome sequence of the first documented clinical Siccibacter turicensis isolate in Austria.</title>
        <authorList>
            <person name="Lepuschitz S."/>
            <person name="Pekard-Amenitsch S."/>
            <person name="Haunold R."/>
            <person name="Schill S."/>
            <person name="Mach R."/>
            <person name="Allerberger F."/>
            <person name="Ruppitsch W."/>
            <person name="Forsythe S.J."/>
        </authorList>
    </citation>
    <scope>NUCLEOTIDE SEQUENCE [LARGE SCALE GENOMIC DNA]</scope>
    <source>
        <strain evidence="8 9">6100069499-17</strain>
    </source>
</reference>
<dbReference type="GO" id="GO:0016747">
    <property type="term" value="F:acyltransferase activity, transferring groups other than amino-acyl groups"/>
    <property type="evidence" value="ECO:0007669"/>
    <property type="project" value="InterPro"/>
</dbReference>
<evidence type="ECO:0000256" key="5">
    <source>
        <dbReference type="ARBA" id="ARBA00023315"/>
    </source>
</evidence>
<organism evidence="8 9">
    <name type="scientific">Siccibacter turicensis</name>
    <dbReference type="NCBI Taxonomy" id="357233"/>
    <lineage>
        <taxon>Bacteria</taxon>
        <taxon>Pseudomonadati</taxon>
        <taxon>Pseudomonadota</taxon>
        <taxon>Gammaproteobacteria</taxon>
        <taxon>Enterobacterales</taxon>
        <taxon>Enterobacteriaceae</taxon>
        <taxon>Siccibacter</taxon>
    </lineage>
</organism>
<sequence length="175" mass="19500">MPGLTIEILRDDVCYDTTAFDCGDATLNTFLAEHLKRQHDNRFLRAYILRTRDEAARVCGFYTLSGSSFEKAHLPSRTQQKRAPYRNVPAVTLGRLAIDHHLQGEGWGSTLVSHAMKVVYQASLTVGVHGMFVDALNEKVRDFYLSLGFIPLSGDNSRALFYPVTAMEALFTAGV</sequence>
<dbReference type="Proteomes" id="UP000240212">
    <property type="component" value="Unassembled WGS sequence"/>
</dbReference>
<comment type="similarity">
    <text evidence="1">Belongs to the acetyltransferase family. GNAT subfamily.</text>
</comment>
<keyword evidence="3" id="KW-1277">Toxin-antitoxin system</keyword>
<dbReference type="SUPFAM" id="SSF55729">
    <property type="entry name" value="Acyl-CoA N-acyltransferases (Nat)"/>
    <property type="match status" value="1"/>
</dbReference>
<dbReference type="PANTHER" id="PTHR36449:SF1">
    <property type="entry name" value="ACETYLTRANSFERASE"/>
    <property type="match status" value="1"/>
</dbReference>
<evidence type="ECO:0000313" key="9">
    <source>
        <dbReference type="Proteomes" id="UP000240212"/>
    </source>
</evidence>
<evidence type="ECO:0000256" key="1">
    <source>
        <dbReference type="ARBA" id="ARBA00009342"/>
    </source>
</evidence>
<dbReference type="STRING" id="1388748.GCA_000463155_03479"/>
<feature type="domain" description="N-acetyltransferase" evidence="7">
    <location>
        <begin position="87"/>
        <end position="149"/>
    </location>
</feature>
<proteinExistence type="inferred from homology"/>
<evidence type="ECO:0000256" key="6">
    <source>
        <dbReference type="ARBA" id="ARBA00049880"/>
    </source>
</evidence>
<dbReference type="Gene3D" id="3.40.630.30">
    <property type="match status" value="1"/>
</dbReference>
<comment type="caution">
    <text evidence="8">The sequence shown here is derived from an EMBL/GenBank/DDBJ whole genome shotgun (WGS) entry which is preliminary data.</text>
</comment>
<evidence type="ECO:0000256" key="2">
    <source>
        <dbReference type="ARBA" id="ARBA00022491"/>
    </source>
</evidence>
<keyword evidence="9" id="KW-1185">Reference proteome</keyword>
<dbReference type="InterPro" id="IPR000182">
    <property type="entry name" value="GNAT_dom"/>
</dbReference>
<comment type="catalytic activity">
    <reaction evidence="6">
        <text>glycyl-tRNA(Gly) + acetyl-CoA = N-acetylglycyl-tRNA(Gly) + CoA + H(+)</text>
        <dbReference type="Rhea" id="RHEA:81867"/>
        <dbReference type="Rhea" id="RHEA-COMP:9683"/>
        <dbReference type="Rhea" id="RHEA-COMP:19766"/>
        <dbReference type="ChEBI" id="CHEBI:15378"/>
        <dbReference type="ChEBI" id="CHEBI:57287"/>
        <dbReference type="ChEBI" id="CHEBI:57288"/>
        <dbReference type="ChEBI" id="CHEBI:78522"/>
        <dbReference type="ChEBI" id="CHEBI:232036"/>
    </reaction>
</comment>
<dbReference type="Pfam" id="PF00583">
    <property type="entry name" value="Acetyltransf_1"/>
    <property type="match status" value="1"/>
</dbReference>
<dbReference type="InterPro" id="IPR016181">
    <property type="entry name" value="Acyl_CoA_acyltransferase"/>
</dbReference>
<keyword evidence="4 8" id="KW-0808">Transferase</keyword>
<dbReference type="PANTHER" id="PTHR36449">
    <property type="entry name" value="ACETYLTRANSFERASE-RELATED"/>
    <property type="match status" value="1"/>
</dbReference>
<evidence type="ECO:0000256" key="4">
    <source>
        <dbReference type="ARBA" id="ARBA00022679"/>
    </source>
</evidence>
<name>A0A2P8VN74_9ENTR</name>
<evidence type="ECO:0000256" key="3">
    <source>
        <dbReference type="ARBA" id="ARBA00022649"/>
    </source>
</evidence>
<dbReference type="EMBL" id="PYEP01000002">
    <property type="protein sequence ID" value="PSN09023.1"/>
    <property type="molecule type" value="Genomic_DNA"/>
</dbReference>
<keyword evidence="2" id="KW-0678">Repressor</keyword>
<evidence type="ECO:0000259" key="7">
    <source>
        <dbReference type="Pfam" id="PF00583"/>
    </source>
</evidence>
<accession>A0A2P8VN74</accession>
<keyword evidence="5" id="KW-0012">Acyltransferase</keyword>
<dbReference type="AlphaFoldDB" id="A0A2P8VN74"/>
<dbReference type="OrthoDB" id="9799147at2"/>
<protein>
    <submittedName>
        <fullName evidence="8">N-acetyltransferase</fullName>
    </submittedName>
</protein>
<dbReference type="RefSeq" id="WP_106876659.1">
    <property type="nucleotide sequence ID" value="NZ_PYEP01000002.1"/>
</dbReference>